<reference evidence="2 3" key="2">
    <citation type="journal article" date="2018" name="Hortic Res">
        <title>Improved Brassica rapa reference genome by single-molecule sequencing and chromosome conformation capture technologies.</title>
        <authorList>
            <person name="Zhang L."/>
            <person name="Cai X."/>
            <person name="Wu J."/>
            <person name="Liu M."/>
            <person name="Grob S."/>
            <person name="Cheng F."/>
            <person name="Liang J."/>
            <person name="Cai C."/>
            <person name="Liu Z."/>
            <person name="Liu B."/>
            <person name="Wang F."/>
            <person name="Li S."/>
            <person name="Liu F."/>
            <person name="Li X."/>
            <person name="Cheng L."/>
            <person name="Yang W."/>
            <person name="Li M.H."/>
            <person name="Grossniklaus U."/>
            <person name="Zheng H."/>
            <person name="Wang X."/>
        </authorList>
    </citation>
    <scope>NUCLEOTIDE SEQUENCE [LARGE SCALE GENOMIC DNA]</scope>
    <source>
        <strain evidence="2 3">cv. Chiifu-401-42</strain>
    </source>
</reference>
<dbReference type="OMA" id="CHMAYAV"/>
<name>M4FHQ3_BRACM</name>
<proteinExistence type="predicted"/>
<reference evidence="2 3" key="1">
    <citation type="journal article" date="2011" name="Nat. Genet.">
        <title>The genome of the mesopolyploid crop species Brassica rapa.</title>
        <authorList>
            <consortium name="Brassica rapa Genome Sequencing Project Consortium"/>
            <person name="Wang X."/>
            <person name="Wang H."/>
            <person name="Wang J."/>
            <person name="Sun R."/>
            <person name="Wu J."/>
            <person name="Liu S."/>
            <person name="Bai Y."/>
            <person name="Mun J.H."/>
            <person name="Bancroft I."/>
            <person name="Cheng F."/>
            <person name="Huang S."/>
            <person name="Li X."/>
            <person name="Hua W."/>
            <person name="Wang J."/>
            <person name="Wang X."/>
            <person name="Freeling M."/>
            <person name="Pires J.C."/>
            <person name="Paterson A.H."/>
            <person name="Chalhoub B."/>
            <person name="Wang B."/>
            <person name="Hayward A."/>
            <person name="Sharpe A.G."/>
            <person name="Park B.S."/>
            <person name="Weisshaar B."/>
            <person name="Liu B."/>
            <person name="Li B."/>
            <person name="Liu B."/>
            <person name="Tong C."/>
            <person name="Song C."/>
            <person name="Duran C."/>
            <person name="Peng C."/>
            <person name="Geng C."/>
            <person name="Koh C."/>
            <person name="Lin C."/>
            <person name="Edwards D."/>
            <person name="Mu D."/>
            <person name="Shen D."/>
            <person name="Soumpourou E."/>
            <person name="Li F."/>
            <person name="Fraser F."/>
            <person name="Conant G."/>
            <person name="Lassalle G."/>
            <person name="King G.J."/>
            <person name="Bonnema G."/>
            <person name="Tang H."/>
            <person name="Wang H."/>
            <person name="Belcram H."/>
            <person name="Zhou H."/>
            <person name="Hirakawa H."/>
            <person name="Abe H."/>
            <person name="Guo H."/>
            <person name="Wang H."/>
            <person name="Jin H."/>
            <person name="Parkin I.A."/>
            <person name="Batley J."/>
            <person name="Kim J.S."/>
            <person name="Just J."/>
            <person name="Li J."/>
            <person name="Xu J."/>
            <person name="Deng J."/>
            <person name="Kim J.A."/>
            <person name="Li J."/>
            <person name="Yu J."/>
            <person name="Meng J."/>
            <person name="Wang J."/>
            <person name="Min J."/>
            <person name="Poulain J."/>
            <person name="Wang J."/>
            <person name="Hatakeyama K."/>
            <person name="Wu K."/>
            <person name="Wang L."/>
            <person name="Fang L."/>
            <person name="Trick M."/>
            <person name="Links M.G."/>
            <person name="Zhao M."/>
            <person name="Jin M."/>
            <person name="Ramchiary N."/>
            <person name="Drou N."/>
            <person name="Berkman P.J."/>
            <person name="Cai Q."/>
            <person name="Huang Q."/>
            <person name="Li R."/>
            <person name="Tabata S."/>
            <person name="Cheng S."/>
            <person name="Zhang S."/>
            <person name="Zhang S."/>
            <person name="Huang S."/>
            <person name="Sato S."/>
            <person name="Sun S."/>
            <person name="Kwon S.J."/>
            <person name="Choi S.R."/>
            <person name="Lee T.H."/>
            <person name="Fan W."/>
            <person name="Zhao X."/>
            <person name="Tan X."/>
            <person name="Xu X."/>
            <person name="Wang Y."/>
            <person name="Qiu Y."/>
            <person name="Yin Y."/>
            <person name="Li Y."/>
            <person name="Du Y."/>
            <person name="Liao Y."/>
            <person name="Lim Y."/>
            <person name="Narusaka Y."/>
            <person name="Wang Y."/>
            <person name="Wang Z."/>
            <person name="Li Z."/>
            <person name="Wang Z."/>
            <person name="Xiong Z."/>
            <person name="Zhang Z."/>
        </authorList>
    </citation>
    <scope>NUCLEOTIDE SEQUENCE [LARGE SCALE GENOMIC DNA]</scope>
    <source>
        <strain evidence="2 3">cv. Chiifu-401-42</strain>
    </source>
</reference>
<dbReference type="InParanoid" id="M4FHQ3"/>
<feature type="compositionally biased region" description="Low complexity" evidence="1">
    <location>
        <begin position="131"/>
        <end position="141"/>
    </location>
</feature>
<feature type="compositionally biased region" description="Basic and acidic residues" evidence="1">
    <location>
        <begin position="120"/>
        <end position="129"/>
    </location>
</feature>
<reference evidence="2" key="3">
    <citation type="submission" date="2023-03" db="UniProtKB">
        <authorList>
            <consortium name="EnsemblPlants"/>
        </authorList>
    </citation>
    <scope>IDENTIFICATION</scope>
    <source>
        <strain evidence="2">cv. Chiifu-401-42</strain>
    </source>
</reference>
<dbReference type="AlphaFoldDB" id="M4FHQ3"/>
<evidence type="ECO:0000256" key="1">
    <source>
        <dbReference type="SAM" id="MobiDB-lite"/>
    </source>
</evidence>
<keyword evidence="3" id="KW-1185">Reference proteome</keyword>
<dbReference type="HOGENOM" id="CLU_1596819_0_0_1"/>
<sequence length="167" mass="18711">MRRWLQYSRETMMGDTAKTGSANRFGFRPTCQGRKSVDMGSLENLLLDGRCSCHMAYAVALKLYRRRKTPGLAELSTGIFRATASFIHRSGLHSPWGFSSAVSPVRRPMCLLVPTATRISQRDDGEPPRRSPTTDPPSSSRFIFKSCLSSIREHDSVISQHRPLVNP</sequence>
<dbReference type="EnsemblPlants" id="Bra040631.1">
    <property type="protein sequence ID" value="Bra040631.1-P"/>
    <property type="gene ID" value="Bra040631"/>
</dbReference>
<evidence type="ECO:0000313" key="2">
    <source>
        <dbReference type="EnsemblPlants" id="Bra040631.1-P"/>
    </source>
</evidence>
<dbReference type="Gramene" id="Bra040631.1">
    <property type="protein sequence ID" value="Bra040631.1-P"/>
    <property type="gene ID" value="Bra040631"/>
</dbReference>
<evidence type="ECO:0000313" key="3">
    <source>
        <dbReference type="Proteomes" id="UP000011750"/>
    </source>
</evidence>
<organism evidence="2 3">
    <name type="scientific">Brassica campestris</name>
    <name type="common">Field mustard</name>
    <dbReference type="NCBI Taxonomy" id="3711"/>
    <lineage>
        <taxon>Eukaryota</taxon>
        <taxon>Viridiplantae</taxon>
        <taxon>Streptophyta</taxon>
        <taxon>Embryophyta</taxon>
        <taxon>Tracheophyta</taxon>
        <taxon>Spermatophyta</taxon>
        <taxon>Magnoliopsida</taxon>
        <taxon>eudicotyledons</taxon>
        <taxon>Gunneridae</taxon>
        <taxon>Pentapetalae</taxon>
        <taxon>rosids</taxon>
        <taxon>malvids</taxon>
        <taxon>Brassicales</taxon>
        <taxon>Brassicaceae</taxon>
        <taxon>Brassiceae</taxon>
        <taxon>Brassica</taxon>
    </lineage>
</organism>
<accession>M4FHQ3</accession>
<feature type="region of interest" description="Disordered" evidence="1">
    <location>
        <begin position="116"/>
        <end position="141"/>
    </location>
</feature>
<protein>
    <submittedName>
        <fullName evidence="2">Uncharacterized protein</fullName>
    </submittedName>
</protein>
<dbReference type="Proteomes" id="UP000011750">
    <property type="component" value="Chromosome A02"/>
</dbReference>